<sequence length="734" mass="83184">MSSSAASTRFRPRVAVDKRRRVSRACTTCRQLKRRCIPGPGNSCRKCDQNKLSCFFEEVPKQAETTEDSSPESRPVKWQNMTSFYATIMAQMRRLHPDLELQPRHLDTLDQLFQFYQTPRKQDDPYSSPGKEYQTECKRLYYPVCECGMINSRCFSSVAPASEPLALDTDFMAKVSRTVTEASGCFLANDAESDPSTTGAKVAHGDEATAIAIDCLTHFPSQSRAVALTRISLRGHQSNFYYCDQDRFQCRLSALYSNGLKSPLVTPAFVCFAAIAMAVGCQFKHLERDSNEMEDASTKEEDENEMPGTQYMRLSQRLLPVALEERSMETVQSCLLMAFFVLATDDLESYYIYTGLALRTAITLSLHRLDRQEGLQLVSLEESKRLFWTVYCIERRSSMMVGRSETLPIDNITTPLPVWMMQLDKYDIDRVDRLTAFINLTQIQTQLLKRRPSNASCYDLQQAQHLLTKWQEDLPTSCRSYDSHSTRPNIHLQIMYHMTWMQLGRTSLLFIAKASLRKVPDKVKPASSQSESTLSKLCATSARAVVDLILDLRNHGQIAFFSHLDLQSCSSSITLLLLARVLDEDVISLEKIQETLGVLDLMSEKSQYAKRGTRLVRQLYEALNPPMSSTKGQERDSIAPTLDFTITKRQLNGALLDGSLEDGPLTDHIDHMDDIDGMGVQRVDTEDFNSTHDPVHEIDDDFMTSTFGSDLEAWLNTYSTPDLYFFGFDGLDTL</sequence>
<dbReference type="InterPro" id="IPR050987">
    <property type="entry name" value="AtrR-like"/>
</dbReference>
<evidence type="ECO:0000256" key="2">
    <source>
        <dbReference type="ARBA" id="ARBA00023242"/>
    </source>
</evidence>
<comment type="caution">
    <text evidence="4">The sequence shown here is derived from an EMBL/GenBank/DDBJ whole genome shotgun (WGS) entry which is preliminary data.</text>
</comment>
<gene>
    <name evidence="4" type="ORF">KAF25_010458</name>
</gene>
<dbReference type="GO" id="GO:0003677">
    <property type="term" value="F:DNA binding"/>
    <property type="evidence" value="ECO:0007669"/>
    <property type="project" value="InterPro"/>
</dbReference>
<dbReference type="SUPFAM" id="SSF57701">
    <property type="entry name" value="Zn2/Cys6 DNA-binding domain"/>
    <property type="match status" value="1"/>
</dbReference>
<accession>A0A9P7KQC8</accession>
<dbReference type="GO" id="GO:0008270">
    <property type="term" value="F:zinc ion binding"/>
    <property type="evidence" value="ECO:0007669"/>
    <property type="project" value="InterPro"/>
</dbReference>
<keyword evidence="5" id="KW-1185">Reference proteome</keyword>
<dbReference type="SMART" id="SM00906">
    <property type="entry name" value="Fungal_trans"/>
    <property type="match status" value="1"/>
</dbReference>
<dbReference type="PANTHER" id="PTHR46910:SF23">
    <property type="entry name" value="THIAMINE REPRESSIBLE GENES REGULATORY PROTEIN THI1"/>
    <property type="match status" value="1"/>
</dbReference>
<dbReference type="AlphaFoldDB" id="A0A9P7KQC8"/>
<evidence type="ECO:0000256" key="1">
    <source>
        <dbReference type="ARBA" id="ARBA00022723"/>
    </source>
</evidence>
<name>A0A9P7KQC8_9HYPO</name>
<reference evidence="4" key="1">
    <citation type="submission" date="2021-04" db="EMBL/GenBank/DDBJ databases">
        <title>Draft genome of Fusarium avenaceum strain F156N33, isolated from an atmospheric sample in Virginia.</title>
        <authorList>
            <person name="Yang S."/>
            <person name="Vinatzer B.A."/>
            <person name="Coleman J."/>
        </authorList>
    </citation>
    <scope>NUCLEOTIDE SEQUENCE</scope>
    <source>
        <strain evidence="4">F156N33</strain>
    </source>
</reference>
<dbReference type="PROSITE" id="PS00463">
    <property type="entry name" value="ZN2_CY6_FUNGAL_1"/>
    <property type="match status" value="1"/>
</dbReference>
<protein>
    <recommendedName>
        <fullName evidence="3">Zn(2)-C6 fungal-type domain-containing protein</fullName>
    </recommendedName>
</protein>
<dbReference type="PANTHER" id="PTHR46910">
    <property type="entry name" value="TRANSCRIPTION FACTOR PDR1"/>
    <property type="match status" value="1"/>
</dbReference>
<dbReference type="GO" id="GO:0000981">
    <property type="term" value="F:DNA-binding transcription factor activity, RNA polymerase II-specific"/>
    <property type="evidence" value="ECO:0007669"/>
    <property type="project" value="InterPro"/>
</dbReference>
<dbReference type="CDD" id="cd00067">
    <property type="entry name" value="GAL4"/>
    <property type="match status" value="1"/>
</dbReference>
<dbReference type="Proteomes" id="UP000782241">
    <property type="component" value="Unassembled WGS sequence"/>
</dbReference>
<evidence type="ECO:0000259" key="3">
    <source>
        <dbReference type="PROSITE" id="PS00463"/>
    </source>
</evidence>
<feature type="domain" description="Zn(2)-C6 fungal-type" evidence="3">
    <location>
        <begin position="25"/>
        <end position="54"/>
    </location>
</feature>
<dbReference type="CDD" id="cd12148">
    <property type="entry name" value="fungal_TF_MHR"/>
    <property type="match status" value="1"/>
</dbReference>
<dbReference type="Pfam" id="PF04082">
    <property type="entry name" value="Fungal_trans"/>
    <property type="match status" value="1"/>
</dbReference>
<dbReference type="InterPro" id="IPR007219">
    <property type="entry name" value="XnlR_reg_dom"/>
</dbReference>
<proteinExistence type="predicted"/>
<dbReference type="GO" id="GO:0006351">
    <property type="term" value="P:DNA-templated transcription"/>
    <property type="evidence" value="ECO:0007669"/>
    <property type="project" value="InterPro"/>
</dbReference>
<dbReference type="Gene3D" id="4.10.240.10">
    <property type="entry name" value="Zn(2)-C6 fungal-type DNA-binding domain"/>
    <property type="match status" value="1"/>
</dbReference>
<dbReference type="SMART" id="SM00066">
    <property type="entry name" value="GAL4"/>
    <property type="match status" value="1"/>
</dbReference>
<evidence type="ECO:0000313" key="4">
    <source>
        <dbReference type="EMBL" id="KAG5655306.1"/>
    </source>
</evidence>
<dbReference type="InterPro" id="IPR001138">
    <property type="entry name" value="Zn2Cys6_DnaBD"/>
</dbReference>
<dbReference type="InterPro" id="IPR036864">
    <property type="entry name" value="Zn2-C6_fun-type_DNA-bd_sf"/>
</dbReference>
<keyword evidence="1" id="KW-0479">Metal-binding</keyword>
<evidence type="ECO:0000313" key="5">
    <source>
        <dbReference type="Proteomes" id="UP000782241"/>
    </source>
</evidence>
<organism evidence="4 5">
    <name type="scientific">Fusarium avenaceum</name>
    <dbReference type="NCBI Taxonomy" id="40199"/>
    <lineage>
        <taxon>Eukaryota</taxon>
        <taxon>Fungi</taxon>
        <taxon>Dikarya</taxon>
        <taxon>Ascomycota</taxon>
        <taxon>Pezizomycotina</taxon>
        <taxon>Sordariomycetes</taxon>
        <taxon>Hypocreomycetidae</taxon>
        <taxon>Hypocreales</taxon>
        <taxon>Nectriaceae</taxon>
        <taxon>Fusarium</taxon>
        <taxon>Fusarium tricinctum species complex</taxon>
    </lineage>
</organism>
<dbReference type="EMBL" id="JAGPUO010000031">
    <property type="protein sequence ID" value="KAG5655306.1"/>
    <property type="molecule type" value="Genomic_DNA"/>
</dbReference>
<keyword evidence="2" id="KW-0539">Nucleus</keyword>